<dbReference type="AlphaFoldDB" id="A0A914EA34"/>
<organism evidence="1 2">
    <name type="scientific">Acrobeloides nanus</name>
    <dbReference type="NCBI Taxonomy" id="290746"/>
    <lineage>
        <taxon>Eukaryota</taxon>
        <taxon>Metazoa</taxon>
        <taxon>Ecdysozoa</taxon>
        <taxon>Nematoda</taxon>
        <taxon>Chromadorea</taxon>
        <taxon>Rhabditida</taxon>
        <taxon>Tylenchina</taxon>
        <taxon>Cephalobomorpha</taxon>
        <taxon>Cephaloboidea</taxon>
        <taxon>Cephalobidae</taxon>
        <taxon>Acrobeloides</taxon>
    </lineage>
</organism>
<keyword evidence="1" id="KW-1185">Reference proteome</keyword>
<reference evidence="2" key="1">
    <citation type="submission" date="2022-11" db="UniProtKB">
        <authorList>
            <consortium name="WormBaseParasite"/>
        </authorList>
    </citation>
    <scope>IDENTIFICATION</scope>
</reference>
<evidence type="ECO:0000313" key="1">
    <source>
        <dbReference type="Proteomes" id="UP000887540"/>
    </source>
</evidence>
<sequence>MQNEFVNYYISQLYDPQLLDDGLQVNINYGVDGGNFGMSWPKVYDNRTLKEYFEDGDILRKKQERGKFNDLYKLD</sequence>
<dbReference type="Proteomes" id="UP000887540">
    <property type="component" value="Unplaced"/>
</dbReference>
<protein>
    <submittedName>
        <fullName evidence="2">Uncharacterized protein</fullName>
    </submittedName>
</protein>
<name>A0A914EA34_9BILA</name>
<accession>A0A914EA34</accession>
<evidence type="ECO:0000313" key="2">
    <source>
        <dbReference type="WBParaSite" id="ACRNAN_scaffold6393.g24087.t1"/>
    </source>
</evidence>
<proteinExistence type="predicted"/>
<dbReference type="WBParaSite" id="ACRNAN_scaffold6393.g24087.t1">
    <property type="protein sequence ID" value="ACRNAN_scaffold6393.g24087.t1"/>
    <property type="gene ID" value="ACRNAN_scaffold6393.g24087"/>
</dbReference>